<evidence type="ECO:0000313" key="1">
    <source>
        <dbReference type="EMBL" id="OXE45472.1"/>
    </source>
</evidence>
<organism evidence="1 2">
    <name type="scientific">Turicimonas muris</name>
    <dbReference type="NCBI Taxonomy" id="1796652"/>
    <lineage>
        <taxon>Bacteria</taxon>
        <taxon>Pseudomonadati</taxon>
        <taxon>Pseudomonadota</taxon>
        <taxon>Betaproteobacteria</taxon>
        <taxon>Burkholderiales</taxon>
        <taxon>Sutterellaceae</taxon>
        <taxon>Turicimonas</taxon>
    </lineage>
</organism>
<name>A0A227KDU7_9BURK</name>
<comment type="caution">
    <text evidence="1">The sequence shown here is derived from an EMBL/GenBank/DDBJ whole genome shotgun (WGS) entry which is preliminary data.</text>
</comment>
<proteinExistence type="predicted"/>
<accession>A0A227KDU7</accession>
<protein>
    <submittedName>
        <fullName evidence="1">Uncharacterized protein</fullName>
    </submittedName>
</protein>
<dbReference type="EMBL" id="NHMP01000009">
    <property type="protein sequence ID" value="OXE45472.1"/>
    <property type="molecule type" value="Genomic_DNA"/>
</dbReference>
<dbReference type="Proteomes" id="UP000214610">
    <property type="component" value="Unassembled WGS sequence"/>
</dbReference>
<dbReference type="AlphaFoldDB" id="A0A227KDU7"/>
<sequence length="83" mass="9939">MDTSDPNFSSAKAEMLRWQLFFLLSKCTVKEQKRFLCFKFGAKWFASIWFQYLKEFLQKNPKRRKALLSQGFADFSQVLEKLD</sequence>
<keyword evidence="2" id="KW-1185">Reference proteome</keyword>
<gene>
    <name evidence="1" type="ORF">ADH67_11085</name>
</gene>
<evidence type="ECO:0000313" key="2">
    <source>
        <dbReference type="Proteomes" id="UP000214610"/>
    </source>
</evidence>
<reference evidence="2" key="1">
    <citation type="submission" date="2017-05" db="EMBL/GenBank/DDBJ databases">
        <title>Improved OligoMM genomes.</title>
        <authorList>
            <person name="Garzetti D."/>
        </authorList>
    </citation>
    <scope>NUCLEOTIDE SEQUENCE [LARGE SCALE GENOMIC DNA]</scope>
    <source>
        <strain evidence="2">YL45</strain>
    </source>
</reference>